<dbReference type="SUPFAM" id="SSF51735">
    <property type="entry name" value="NAD(P)-binding Rossmann-fold domains"/>
    <property type="match status" value="1"/>
</dbReference>
<proteinExistence type="predicted"/>
<dbReference type="InterPro" id="IPR050721">
    <property type="entry name" value="Trk_Ktr_HKT_K-transport"/>
</dbReference>
<dbReference type="PANTHER" id="PTHR43833">
    <property type="entry name" value="POTASSIUM CHANNEL PROTEIN 2-RELATED-RELATED"/>
    <property type="match status" value="1"/>
</dbReference>
<evidence type="ECO:0000259" key="1">
    <source>
        <dbReference type="PROSITE" id="PS51201"/>
    </source>
</evidence>
<dbReference type="PROSITE" id="PS51202">
    <property type="entry name" value="RCK_C"/>
    <property type="match status" value="1"/>
</dbReference>
<dbReference type="Gene3D" id="3.30.70.1450">
    <property type="entry name" value="Regulator of K+ conductance, C-terminal domain"/>
    <property type="match status" value="1"/>
</dbReference>
<dbReference type="InterPro" id="IPR006037">
    <property type="entry name" value="RCK_C"/>
</dbReference>
<sequence>MKQFVVIGLGRFGSSIARALAEKNFEVLAMDRNEERVKEIEGTVSQAVVVDATDEKALKELGIKEFDTAIVSIGENIEDSIMVTLLLKELGVKQVIVKAHNELHAKILEKVGADRIIFPEKEMGEKLAESLASPKIFDYIELSTEYGILEMVAPKKFCDKTLSELNLREKFGISVMAIKRKMPYTKPDGSPDFEEKIIIGPGGADEILQGDILVLLGKYKDLNRIQKL</sequence>
<dbReference type="SUPFAM" id="SSF116726">
    <property type="entry name" value="TrkA C-terminal domain-like"/>
    <property type="match status" value="1"/>
</dbReference>
<dbReference type="InterPro" id="IPR036721">
    <property type="entry name" value="RCK_C_sf"/>
</dbReference>
<organism evidence="3">
    <name type="scientific">candidate division WOR-3 bacterium</name>
    <dbReference type="NCBI Taxonomy" id="2052148"/>
    <lineage>
        <taxon>Bacteria</taxon>
        <taxon>Bacteria division WOR-3</taxon>
    </lineage>
</organism>
<dbReference type="Gene3D" id="3.40.50.720">
    <property type="entry name" value="NAD(P)-binding Rossmann-like Domain"/>
    <property type="match status" value="1"/>
</dbReference>
<name>A0A7V1EJ42_UNCW3</name>
<dbReference type="PROSITE" id="PS51201">
    <property type="entry name" value="RCK_N"/>
    <property type="match status" value="1"/>
</dbReference>
<gene>
    <name evidence="3" type="ORF">ENP86_11895</name>
</gene>
<dbReference type="InterPro" id="IPR036291">
    <property type="entry name" value="NAD(P)-bd_dom_sf"/>
</dbReference>
<reference evidence="3" key="1">
    <citation type="journal article" date="2020" name="mSystems">
        <title>Genome- and Community-Level Interaction Insights into Carbon Utilization and Element Cycling Functions of Hydrothermarchaeota in Hydrothermal Sediment.</title>
        <authorList>
            <person name="Zhou Z."/>
            <person name="Liu Y."/>
            <person name="Xu W."/>
            <person name="Pan J."/>
            <person name="Luo Z.H."/>
            <person name="Li M."/>
        </authorList>
    </citation>
    <scope>NUCLEOTIDE SEQUENCE [LARGE SCALE GENOMIC DNA]</scope>
    <source>
        <strain evidence="3">SpSt-258</strain>
    </source>
</reference>
<dbReference type="GO" id="GO:0006813">
    <property type="term" value="P:potassium ion transport"/>
    <property type="evidence" value="ECO:0007669"/>
    <property type="project" value="InterPro"/>
</dbReference>
<dbReference type="Pfam" id="PF02080">
    <property type="entry name" value="TrkA_C"/>
    <property type="match status" value="1"/>
</dbReference>
<accession>A0A7V1EJ42</accession>
<feature type="domain" description="RCK C-terminal" evidence="2">
    <location>
        <begin position="134"/>
        <end position="228"/>
    </location>
</feature>
<evidence type="ECO:0000259" key="2">
    <source>
        <dbReference type="PROSITE" id="PS51202"/>
    </source>
</evidence>
<dbReference type="PANTHER" id="PTHR43833:SF7">
    <property type="entry name" value="KTR SYSTEM POTASSIUM UPTAKE PROTEIN C"/>
    <property type="match status" value="1"/>
</dbReference>
<comment type="caution">
    <text evidence="3">The sequence shown here is derived from an EMBL/GenBank/DDBJ whole genome shotgun (WGS) entry which is preliminary data.</text>
</comment>
<protein>
    <submittedName>
        <fullName evidence="3">TrkA family potassium uptake protein</fullName>
    </submittedName>
</protein>
<evidence type="ECO:0000313" key="3">
    <source>
        <dbReference type="EMBL" id="HDY60226.1"/>
    </source>
</evidence>
<dbReference type="GO" id="GO:0008324">
    <property type="term" value="F:monoatomic cation transmembrane transporter activity"/>
    <property type="evidence" value="ECO:0007669"/>
    <property type="project" value="InterPro"/>
</dbReference>
<dbReference type="Pfam" id="PF02254">
    <property type="entry name" value="TrkA_N"/>
    <property type="match status" value="1"/>
</dbReference>
<feature type="domain" description="RCK N-terminal" evidence="1">
    <location>
        <begin position="1"/>
        <end position="117"/>
    </location>
</feature>
<dbReference type="AlphaFoldDB" id="A0A7V1EJ42"/>
<dbReference type="InterPro" id="IPR003148">
    <property type="entry name" value="RCK_N"/>
</dbReference>
<dbReference type="EMBL" id="DSKY01000022">
    <property type="protein sequence ID" value="HDY60226.1"/>
    <property type="molecule type" value="Genomic_DNA"/>
</dbReference>